<dbReference type="InterPro" id="IPR006553">
    <property type="entry name" value="Leu-rich_rpt_Cys-con_subtyp"/>
</dbReference>
<accession>A0AAE1PK51</accession>
<dbReference type="SUPFAM" id="SSF81383">
    <property type="entry name" value="F-box domain"/>
    <property type="match status" value="1"/>
</dbReference>
<dbReference type="Gene3D" id="1.20.1280.50">
    <property type="match status" value="1"/>
</dbReference>
<protein>
    <recommendedName>
        <fullName evidence="2">F-box domain-containing protein</fullName>
    </recommendedName>
</protein>
<dbReference type="PANTHER" id="PTHR13318">
    <property type="entry name" value="PARTNER OF PAIRED, ISOFORM B-RELATED"/>
    <property type="match status" value="1"/>
</dbReference>
<dbReference type="InterPro" id="IPR001611">
    <property type="entry name" value="Leu-rich_rpt"/>
</dbReference>
<dbReference type="InterPro" id="IPR032675">
    <property type="entry name" value="LRR_dom_sf"/>
</dbReference>
<dbReference type="InterPro" id="IPR001810">
    <property type="entry name" value="F-box_dom"/>
</dbReference>
<dbReference type="GO" id="GO:0031146">
    <property type="term" value="P:SCF-dependent proteasomal ubiquitin-dependent protein catabolic process"/>
    <property type="evidence" value="ECO:0007669"/>
    <property type="project" value="TreeGrafter"/>
</dbReference>
<keyword evidence="4" id="KW-1185">Reference proteome</keyword>
<dbReference type="Proteomes" id="UP001292094">
    <property type="component" value="Unassembled WGS sequence"/>
</dbReference>
<name>A0AAE1PK51_9EUCA</name>
<evidence type="ECO:0000259" key="2">
    <source>
        <dbReference type="PROSITE" id="PS50181"/>
    </source>
</evidence>
<dbReference type="InterPro" id="IPR036047">
    <property type="entry name" value="F-box-like_dom_sf"/>
</dbReference>
<dbReference type="EMBL" id="JAWZYT010001870">
    <property type="protein sequence ID" value="KAK4308577.1"/>
    <property type="molecule type" value="Genomic_DNA"/>
</dbReference>
<reference evidence="3" key="1">
    <citation type="submission" date="2023-11" db="EMBL/GenBank/DDBJ databases">
        <title>Genome assemblies of two species of porcelain crab, Petrolisthes cinctipes and Petrolisthes manimaculis (Anomura: Porcellanidae).</title>
        <authorList>
            <person name="Angst P."/>
        </authorList>
    </citation>
    <scope>NUCLEOTIDE SEQUENCE</scope>
    <source>
        <strain evidence="3">PB745_02</strain>
        <tissue evidence="3">Gill</tissue>
    </source>
</reference>
<dbReference type="AlphaFoldDB" id="A0AAE1PK51"/>
<proteinExistence type="predicted"/>
<evidence type="ECO:0000313" key="3">
    <source>
        <dbReference type="EMBL" id="KAK4308577.1"/>
    </source>
</evidence>
<dbReference type="InterPro" id="IPR057207">
    <property type="entry name" value="FBXL15_LRR"/>
</dbReference>
<dbReference type="Gene3D" id="3.80.10.10">
    <property type="entry name" value="Ribonuclease Inhibitor"/>
    <property type="match status" value="2"/>
</dbReference>
<dbReference type="SMART" id="SM00256">
    <property type="entry name" value="FBOX"/>
    <property type="match status" value="1"/>
</dbReference>
<dbReference type="Pfam" id="PF12937">
    <property type="entry name" value="F-box-like"/>
    <property type="match status" value="1"/>
</dbReference>
<evidence type="ECO:0000256" key="1">
    <source>
        <dbReference type="ARBA" id="ARBA00022786"/>
    </source>
</evidence>
<sequence>MGDERVEGEVVLPCSVSHGVDQETLELGGNSEGNGQSGCHVNKLPSEVLLHVFSFLSVEEVCRSVAPVCRAWRDLASDPSLWTYLTFQYSVTDEQVQEIVSRAPRLLHLSLAGYQDGNVLLTQVAATCPRLRHLTLRFCGNVTEEALAAMIEGCPDLRHLNLEGSQMSSELCYIKIAGLTHLTHLNLSHCHFLDDPGLLAIAKRCCHLQYLDIDGITGIHDSSVVGLVQLRASNLHSLQLDGDNLSDKSFQALGVCKQLVSLGISFCENMTDMGLKGLYSLTNLTWLKLRKGTQLSPQALCKFIQNGELSYLTYLNLAECTQLDDSVMAALGHHCTSLICLELNWCWDVTDAGLDLLVAGCPLLHMLVLVGVVQLSGNTLQNLIASLPNLNVLDLEQCSDIDDASLKALVEERPSLKVFNYWGETVVSELDI</sequence>
<evidence type="ECO:0000313" key="4">
    <source>
        <dbReference type="Proteomes" id="UP001292094"/>
    </source>
</evidence>
<comment type="caution">
    <text evidence="3">The sequence shown here is derived from an EMBL/GenBank/DDBJ whole genome shotgun (WGS) entry which is preliminary data.</text>
</comment>
<dbReference type="Pfam" id="PF25372">
    <property type="entry name" value="DUF7885"/>
    <property type="match status" value="1"/>
</dbReference>
<dbReference type="Pfam" id="PF13516">
    <property type="entry name" value="LRR_6"/>
    <property type="match status" value="1"/>
</dbReference>
<dbReference type="SMART" id="SM00367">
    <property type="entry name" value="LRR_CC"/>
    <property type="match status" value="9"/>
</dbReference>
<feature type="domain" description="F-box" evidence="2">
    <location>
        <begin position="38"/>
        <end position="85"/>
    </location>
</feature>
<keyword evidence="1" id="KW-0833">Ubl conjugation pathway</keyword>
<gene>
    <name evidence="3" type="ORF">Pmani_019732</name>
</gene>
<dbReference type="SUPFAM" id="SSF52047">
    <property type="entry name" value="RNI-like"/>
    <property type="match status" value="1"/>
</dbReference>
<organism evidence="3 4">
    <name type="scientific">Petrolisthes manimaculis</name>
    <dbReference type="NCBI Taxonomy" id="1843537"/>
    <lineage>
        <taxon>Eukaryota</taxon>
        <taxon>Metazoa</taxon>
        <taxon>Ecdysozoa</taxon>
        <taxon>Arthropoda</taxon>
        <taxon>Crustacea</taxon>
        <taxon>Multicrustacea</taxon>
        <taxon>Malacostraca</taxon>
        <taxon>Eumalacostraca</taxon>
        <taxon>Eucarida</taxon>
        <taxon>Decapoda</taxon>
        <taxon>Pleocyemata</taxon>
        <taxon>Anomura</taxon>
        <taxon>Galatheoidea</taxon>
        <taxon>Porcellanidae</taxon>
        <taxon>Petrolisthes</taxon>
    </lineage>
</organism>
<dbReference type="PROSITE" id="PS50181">
    <property type="entry name" value="FBOX"/>
    <property type="match status" value="1"/>
</dbReference>
<dbReference type="GO" id="GO:0019005">
    <property type="term" value="C:SCF ubiquitin ligase complex"/>
    <property type="evidence" value="ECO:0007669"/>
    <property type="project" value="TreeGrafter"/>
</dbReference>